<comment type="caution">
    <text evidence="1">The sequence shown here is derived from an EMBL/GenBank/DDBJ whole genome shotgun (WGS) entry which is preliminary data.</text>
</comment>
<evidence type="ECO:0000313" key="1">
    <source>
        <dbReference type="EMBL" id="KAI3362097.1"/>
    </source>
</evidence>
<dbReference type="Proteomes" id="UP000831701">
    <property type="component" value="Chromosome 15"/>
</dbReference>
<evidence type="ECO:0000313" key="2">
    <source>
        <dbReference type="Proteomes" id="UP000831701"/>
    </source>
</evidence>
<sequence>MALKSHVMKSLERLVLRHLRTVVGPSLDPLQFAYQPQIGVEDAIIFLLHRAYTHLEEAGSTVRVMFFDFFSAFNTILPALLNMKLLDMQSEVGEERVRSWIQQKAGRTTSVGCFERAV</sequence>
<protein>
    <submittedName>
        <fullName evidence="1">Uncharacterized protein</fullName>
    </submittedName>
</protein>
<proteinExistence type="predicted"/>
<organism evidence="1 2">
    <name type="scientific">Scortum barcoo</name>
    <name type="common">barcoo grunter</name>
    <dbReference type="NCBI Taxonomy" id="214431"/>
    <lineage>
        <taxon>Eukaryota</taxon>
        <taxon>Metazoa</taxon>
        <taxon>Chordata</taxon>
        <taxon>Craniata</taxon>
        <taxon>Vertebrata</taxon>
        <taxon>Euteleostomi</taxon>
        <taxon>Actinopterygii</taxon>
        <taxon>Neopterygii</taxon>
        <taxon>Teleostei</taxon>
        <taxon>Neoteleostei</taxon>
        <taxon>Acanthomorphata</taxon>
        <taxon>Eupercaria</taxon>
        <taxon>Centrarchiformes</taxon>
        <taxon>Terapontoidei</taxon>
        <taxon>Terapontidae</taxon>
        <taxon>Scortum</taxon>
    </lineage>
</organism>
<dbReference type="EMBL" id="CM041545">
    <property type="protein sequence ID" value="KAI3362097.1"/>
    <property type="molecule type" value="Genomic_DNA"/>
</dbReference>
<keyword evidence="2" id="KW-1185">Reference proteome</keyword>
<gene>
    <name evidence="1" type="ORF">L3Q82_012422</name>
</gene>
<accession>A0ACB8W274</accession>
<reference evidence="1" key="1">
    <citation type="submission" date="2022-04" db="EMBL/GenBank/DDBJ databases">
        <title>Jade perch genome.</title>
        <authorList>
            <person name="Chao B."/>
        </authorList>
    </citation>
    <scope>NUCLEOTIDE SEQUENCE</scope>
    <source>
        <strain evidence="1">CB-2022</strain>
    </source>
</reference>
<name>A0ACB8W274_9TELE</name>